<keyword evidence="4" id="KW-0067">ATP-binding</keyword>
<dbReference type="EMBL" id="ML119678">
    <property type="protein sequence ID" value="RPA81535.1"/>
    <property type="molecule type" value="Genomic_DNA"/>
</dbReference>
<evidence type="ECO:0000256" key="1">
    <source>
        <dbReference type="ARBA" id="ARBA00022679"/>
    </source>
</evidence>
<dbReference type="InterPro" id="IPR000719">
    <property type="entry name" value="Prot_kinase_dom"/>
</dbReference>
<dbReference type="Proteomes" id="UP000275078">
    <property type="component" value="Unassembled WGS sequence"/>
</dbReference>
<gene>
    <name evidence="7" type="ORF">BJ508DRAFT_326222</name>
</gene>
<dbReference type="OrthoDB" id="4062651at2759"/>
<dbReference type="GO" id="GO:0005524">
    <property type="term" value="F:ATP binding"/>
    <property type="evidence" value="ECO:0007669"/>
    <property type="project" value="UniProtKB-KW"/>
</dbReference>
<sequence length="513" mass="58092">MNYFSSIFSELASSRRNQSSDRGLSEAPATTSSSCTADKRAVLPPSARPVFHLSPTLPWYSKVREIYKESCFIWQFDDYGPPIRLAYPATVLKHSIFTKANLTILFDGSKRINQHPSCKAHSTYLDCIQESATHVLLILCGLNFGTMGHQILIFNFIDAGLVDKKLPFTVEDLQRVGLTFYASQVFIAEQSMLNPKYLSEGAFITVADQEYIPVVGARDASYGVPFKSGFRDSSGESLRRFGIKLRQPPSEAFRHQLKELSTILRDHRHLASIHSTFCQLGDITIIFNSAEAICNLSYILRDGKNVAFPAWNPLGLARRTAITTKWFQCLANTVFDMHGHGFYHPCFTPRSVLITRSFDVLVIGFGLTTERAEVGRYTPPEQYIAGPTSSTSPQADIYSLGLIFMEILALRWYGVHFRRKWEKWVKNKQRLQNPHWKRSRSAYFYGKNPEWLVEYIDECFIQNTQAPPETGNKTPDTLDIIAGLVKRMVTVELGDRPEAGEVKVEMDRIQGSI</sequence>
<dbReference type="AlphaFoldDB" id="A0A3N4I620"/>
<keyword evidence="1" id="KW-0808">Transferase</keyword>
<name>A0A3N4I620_ASCIM</name>
<protein>
    <recommendedName>
        <fullName evidence="6">Protein kinase domain-containing protein</fullName>
    </recommendedName>
</protein>
<accession>A0A3N4I620</accession>
<keyword evidence="2" id="KW-0547">Nucleotide-binding</keyword>
<keyword evidence="8" id="KW-1185">Reference proteome</keyword>
<dbReference type="PANTHER" id="PTHR11042:SF190">
    <property type="entry name" value="MITOSIS INHIBITOR PROTEIN KINASE MIK1"/>
    <property type="match status" value="1"/>
</dbReference>
<keyword evidence="3" id="KW-0418">Kinase</keyword>
<dbReference type="STRING" id="1160509.A0A3N4I620"/>
<evidence type="ECO:0000313" key="7">
    <source>
        <dbReference type="EMBL" id="RPA81535.1"/>
    </source>
</evidence>
<dbReference type="PROSITE" id="PS50011">
    <property type="entry name" value="PROTEIN_KINASE_DOM"/>
    <property type="match status" value="1"/>
</dbReference>
<feature type="compositionally biased region" description="Polar residues" evidence="5">
    <location>
        <begin position="18"/>
        <end position="36"/>
    </location>
</feature>
<dbReference type="SUPFAM" id="SSF56112">
    <property type="entry name" value="Protein kinase-like (PK-like)"/>
    <property type="match status" value="1"/>
</dbReference>
<dbReference type="GO" id="GO:0005737">
    <property type="term" value="C:cytoplasm"/>
    <property type="evidence" value="ECO:0007669"/>
    <property type="project" value="TreeGrafter"/>
</dbReference>
<evidence type="ECO:0000256" key="3">
    <source>
        <dbReference type="ARBA" id="ARBA00022777"/>
    </source>
</evidence>
<evidence type="ECO:0000256" key="5">
    <source>
        <dbReference type="SAM" id="MobiDB-lite"/>
    </source>
</evidence>
<dbReference type="GO" id="GO:0005634">
    <property type="term" value="C:nucleus"/>
    <property type="evidence" value="ECO:0007669"/>
    <property type="project" value="TreeGrafter"/>
</dbReference>
<dbReference type="GO" id="GO:0004713">
    <property type="term" value="F:protein tyrosine kinase activity"/>
    <property type="evidence" value="ECO:0007669"/>
    <property type="project" value="TreeGrafter"/>
</dbReference>
<evidence type="ECO:0000256" key="4">
    <source>
        <dbReference type="ARBA" id="ARBA00022840"/>
    </source>
</evidence>
<evidence type="ECO:0000313" key="8">
    <source>
        <dbReference type="Proteomes" id="UP000275078"/>
    </source>
</evidence>
<evidence type="ECO:0000256" key="2">
    <source>
        <dbReference type="ARBA" id="ARBA00022741"/>
    </source>
</evidence>
<dbReference type="SMART" id="SM00220">
    <property type="entry name" value="S_TKc"/>
    <property type="match status" value="1"/>
</dbReference>
<reference evidence="7 8" key="1">
    <citation type="journal article" date="2018" name="Nat. Ecol. Evol.">
        <title>Pezizomycetes genomes reveal the molecular basis of ectomycorrhizal truffle lifestyle.</title>
        <authorList>
            <person name="Murat C."/>
            <person name="Payen T."/>
            <person name="Noel B."/>
            <person name="Kuo A."/>
            <person name="Morin E."/>
            <person name="Chen J."/>
            <person name="Kohler A."/>
            <person name="Krizsan K."/>
            <person name="Balestrini R."/>
            <person name="Da Silva C."/>
            <person name="Montanini B."/>
            <person name="Hainaut M."/>
            <person name="Levati E."/>
            <person name="Barry K.W."/>
            <person name="Belfiori B."/>
            <person name="Cichocki N."/>
            <person name="Clum A."/>
            <person name="Dockter R.B."/>
            <person name="Fauchery L."/>
            <person name="Guy J."/>
            <person name="Iotti M."/>
            <person name="Le Tacon F."/>
            <person name="Lindquist E.A."/>
            <person name="Lipzen A."/>
            <person name="Malagnac F."/>
            <person name="Mello A."/>
            <person name="Molinier V."/>
            <person name="Miyauchi S."/>
            <person name="Poulain J."/>
            <person name="Riccioni C."/>
            <person name="Rubini A."/>
            <person name="Sitrit Y."/>
            <person name="Splivallo R."/>
            <person name="Traeger S."/>
            <person name="Wang M."/>
            <person name="Zifcakova L."/>
            <person name="Wipf D."/>
            <person name="Zambonelli A."/>
            <person name="Paolocci F."/>
            <person name="Nowrousian M."/>
            <person name="Ottonello S."/>
            <person name="Baldrian P."/>
            <person name="Spatafora J.W."/>
            <person name="Henrissat B."/>
            <person name="Nagy L.G."/>
            <person name="Aury J.M."/>
            <person name="Wincker P."/>
            <person name="Grigoriev I.V."/>
            <person name="Bonfante P."/>
            <person name="Martin F.M."/>
        </authorList>
    </citation>
    <scope>NUCLEOTIDE SEQUENCE [LARGE SCALE GENOMIC DNA]</scope>
    <source>
        <strain evidence="7 8">RN42</strain>
    </source>
</reference>
<organism evidence="7 8">
    <name type="scientific">Ascobolus immersus RN42</name>
    <dbReference type="NCBI Taxonomy" id="1160509"/>
    <lineage>
        <taxon>Eukaryota</taxon>
        <taxon>Fungi</taxon>
        <taxon>Dikarya</taxon>
        <taxon>Ascomycota</taxon>
        <taxon>Pezizomycotina</taxon>
        <taxon>Pezizomycetes</taxon>
        <taxon>Pezizales</taxon>
        <taxon>Ascobolaceae</taxon>
        <taxon>Ascobolus</taxon>
    </lineage>
</organism>
<evidence type="ECO:0000259" key="6">
    <source>
        <dbReference type="PROSITE" id="PS50011"/>
    </source>
</evidence>
<feature type="region of interest" description="Disordered" evidence="5">
    <location>
        <begin position="18"/>
        <end position="37"/>
    </location>
</feature>
<dbReference type="PANTHER" id="PTHR11042">
    <property type="entry name" value="EUKARYOTIC TRANSLATION INITIATION FACTOR 2-ALPHA KINASE EIF2-ALPHA KINASE -RELATED"/>
    <property type="match status" value="1"/>
</dbReference>
<dbReference type="InterPro" id="IPR011009">
    <property type="entry name" value="Kinase-like_dom_sf"/>
</dbReference>
<dbReference type="Gene3D" id="1.10.510.10">
    <property type="entry name" value="Transferase(Phosphotransferase) domain 1"/>
    <property type="match status" value="1"/>
</dbReference>
<dbReference type="InterPro" id="IPR050339">
    <property type="entry name" value="CC_SR_Kinase"/>
</dbReference>
<proteinExistence type="predicted"/>
<feature type="domain" description="Protein kinase" evidence="6">
    <location>
        <begin position="192"/>
        <end position="509"/>
    </location>
</feature>
<dbReference type="GO" id="GO:0110031">
    <property type="term" value="P:negative regulation of G2/MI transition of meiotic cell cycle"/>
    <property type="evidence" value="ECO:0007669"/>
    <property type="project" value="TreeGrafter"/>
</dbReference>